<evidence type="ECO:0000259" key="2">
    <source>
        <dbReference type="Pfam" id="PF16655"/>
    </source>
</evidence>
<protein>
    <submittedName>
        <fullName evidence="3">Alkaline phosphatase D family protein</fullName>
    </submittedName>
</protein>
<dbReference type="EMBL" id="JAOVZO020000018">
    <property type="protein sequence ID" value="MDC8013916.1"/>
    <property type="molecule type" value="Genomic_DNA"/>
</dbReference>
<dbReference type="Gene3D" id="2.60.40.380">
    <property type="entry name" value="Purple acid phosphatase-like, N-terminal"/>
    <property type="match status" value="1"/>
</dbReference>
<gene>
    <name evidence="3" type="ORF">OD750_015335</name>
</gene>
<name>A0A9X4BIF6_9GAMM</name>
<dbReference type="InterPro" id="IPR038607">
    <property type="entry name" value="PhoD-like_sf"/>
</dbReference>
<dbReference type="PANTHER" id="PTHR43606:SF2">
    <property type="entry name" value="ALKALINE PHOSPHATASE FAMILY PROTEIN (AFU_ORTHOLOGUE AFUA_5G03860)"/>
    <property type="match status" value="1"/>
</dbReference>
<proteinExistence type="predicted"/>
<dbReference type="CDD" id="cd07389">
    <property type="entry name" value="MPP_PhoD"/>
    <property type="match status" value="1"/>
</dbReference>
<evidence type="ECO:0000259" key="1">
    <source>
        <dbReference type="Pfam" id="PF09423"/>
    </source>
</evidence>
<sequence length="524" mass="57786">MRNPKTGQLEDASRRTWLRGAVAFAGLGMTGAIARVDAPARFSGYPFTLGVASGDPVPNGFVIWTRLAPDPLARNGGLDPVALPVHWEVADDERFARVVRSGVAQALPERAHAVHVDVDGLAPDRWFFYRFRCGDVYSAAGRARTVPAAGWPARNLHLVIASCQHYEHGWFAAHRHIAASAPDAVLHLGDYIYEGSYGERVRRFESDKPLAGLDDYRTRHAWYKLDRDLQSAHAACPWLPIWDDHEVGNDYAANLPMNGEPLETFAIRRAGAYRAWLEHMPVRAACRGVDTRIHRRVAFGALAELHLLDDRQYRDAQPCVARGGGYAPNIAADCAERGDPARSLLGTAQEQWLHAGLSNSTARWNLIGQQTLMAPFYTRGDDGSATVWSDGWDGYPASRARLLDRVAAQRIPNVVTFGGDVHAFYVTDLKRDFSDERSPPIATEFVTGSLTTADVDHDAVARDLPLNPHVRAFDGRHRGWLDARIAPDRVDVAWRVLDDARNPNARASTLAAFRVDDGIAGMAS</sequence>
<dbReference type="PANTHER" id="PTHR43606">
    <property type="entry name" value="PHOSPHATASE, PUTATIVE (AFU_ORTHOLOGUE AFUA_6G08710)-RELATED"/>
    <property type="match status" value="1"/>
</dbReference>
<dbReference type="Pfam" id="PF09423">
    <property type="entry name" value="PhoD"/>
    <property type="match status" value="1"/>
</dbReference>
<keyword evidence="4" id="KW-1185">Reference proteome</keyword>
<accession>A0A9X4BIF6</accession>
<reference evidence="3" key="1">
    <citation type="submission" date="2023-02" db="EMBL/GenBank/DDBJ databases">
        <title>Tahibacter soli sp. nov. isolated from soil.</title>
        <authorList>
            <person name="Baek J.H."/>
            <person name="Lee J.K."/>
            <person name="Choi D.G."/>
            <person name="Jeon C.O."/>
        </authorList>
    </citation>
    <scope>NUCLEOTIDE SEQUENCE</scope>
    <source>
        <strain evidence="3">BL</strain>
    </source>
</reference>
<dbReference type="RefSeq" id="WP_263541562.1">
    <property type="nucleotide sequence ID" value="NZ_JAOVZO020000018.1"/>
</dbReference>
<dbReference type="AlphaFoldDB" id="A0A9X4BIF6"/>
<comment type="caution">
    <text evidence="3">The sequence shown here is derived from an EMBL/GenBank/DDBJ whole genome shotgun (WGS) entry which is preliminary data.</text>
</comment>
<dbReference type="PROSITE" id="PS51318">
    <property type="entry name" value="TAT"/>
    <property type="match status" value="1"/>
</dbReference>
<dbReference type="Gene3D" id="3.60.21.70">
    <property type="entry name" value="PhoD-like phosphatase"/>
    <property type="match status" value="1"/>
</dbReference>
<feature type="domain" description="PhoD-like phosphatase metallophosphatase" evidence="1">
    <location>
        <begin position="158"/>
        <end position="494"/>
    </location>
</feature>
<dbReference type="SUPFAM" id="SSF56300">
    <property type="entry name" value="Metallo-dependent phosphatases"/>
    <property type="match status" value="1"/>
</dbReference>
<dbReference type="Pfam" id="PF16655">
    <property type="entry name" value="PhoD_N"/>
    <property type="match status" value="1"/>
</dbReference>
<evidence type="ECO:0000313" key="3">
    <source>
        <dbReference type="EMBL" id="MDC8013916.1"/>
    </source>
</evidence>
<dbReference type="InterPro" id="IPR018946">
    <property type="entry name" value="PhoD-like_MPP"/>
</dbReference>
<dbReference type="InterPro" id="IPR052900">
    <property type="entry name" value="Phospholipid_Metab_Enz"/>
</dbReference>
<dbReference type="InterPro" id="IPR006311">
    <property type="entry name" value="TAT_signal"/>
</dbReference>
<evidence type="ECO:0000313" key="4">
    <source>
        <dbReference type="Proteomes" id="UP001139971"/>
    </source>
</evidence>
<dbReference type="InterPro" id="IPR032093">
    <property type="entry name" value="PhoD_N"/>
</dbReference>
<dbReference type="Proteomes" id="UP001139971">
    <property type="component" value="Unassembled WGS sequence"/>
</dbReference>
<dbReference type="InterPro" id="IPR029052">
    <property type="entry name" value="Metallo-depent_PP-like"/>
</dbReference>
<feature type="domain" description="Phospholipase D N-terminal" evidence="2">
    <location>
        <begin position="49"/>
        <end position="145"/>
    </location>
</feature>
<organism evidence="3 4">
    <name type="scientific">Tahibacter soli</name>
    <dbReference type="NCBI Taxonomy" id="2983605"/>
    <lineage>
        <taxon>Bacteria</taxon>
        <taxon>Pseudomonadati</taxon>
        <taxon>Pseudomonadota</taxon>
        <taxon>Gammaproteobacteria</taxon>
        <taxon>Lysobacterales</taxon>
        <taxon>Rhodanobacteraceae</taxon>
        <taxon>Tahibacter</taxon>
    </lineage>
</organism>